<accession>A0A8T0A3L4</accession>
<dbReference type="InterPro" id="IPR020058">
    <property type="entry name" value="Glu/Gln-tRNA-synth_Ib_cat-dom"/>
</dbReference>
<comment type="caution">
    <text evidence="7">The sequence shown here is derived from an EMBL/GenBank/DDBJ whole genome shotgun (WGS) entry which is preliminary data.</text>
</comment>
<keyword evidence="2 5" id="KW-0547">Nucleotide-binding</keyword>
<evidence type="ECO:0000313" key="8">
    <source>
        <dbReference type="Proteomes" id="UP000605970"/>
    </source>
</evidence>
<keyword evidence="3 5" id="KW-0067">ATP-binding</keyword>
<dbReference type="EMBL" id="JABEBT010000002">
    <property type="protein sequence ID" value="KAF7639955.1"/>
    <property type="molecule type" value="Genomic_DNA"/>
</dbReference>
<evidence type="ECO:0000313" key="7">
    <source>
        <dbReference type="EMBL" id="KAF7639955.1"/>
    </source>
</evidence>
<name>A0A8T0A3L4_9BILA</name>
<proteinExistence type="inferred from homology"/>
<gene>
    <name evidence="7" type="ORF">Mgra_00000397</name>
</gene>
<evidence type="ECO:0000256" key="5">
    <source>
        <dbReference type="RuleBase" id="RU363037"/>
    </source>
</evidence>
<dbReference type="OrthoDB" id="428822at2759"/>
<dbReference type="GO" id="GO:0005739">
    <property type="term" value="C:mitochondrion"/>
    <property type="evidence" value="ECO:0007669"/>
    <property type="project" value="TreeGrafter"/>
</dbReference>
<dbReference type="PRINTS" id="PR00987">
    <property type="entry name" value="TRNASYNTHGLU"/>
</dbReference>
<organism evidence="7 8">
    <name type="scientific">Meloidogyne graminicola</name>
    <dbReference type="NCBI Taxonomy" id="189291"/>
    <lineage>
        <taxon>Eukaryota</taxon>
        <taxon>Metazoa</taxon>
        <taxon>Ecdysozoa</taxon>
        <taxon>Nematoda</taxon>
        <taxon>Chromadorea</taxon>
        <taxon>Rhabditida</taxon>
        <taxon>Tylenchina</taxon>
        <taxon>Tylenchomorpha</taxon>
        <taxon>Tylenchoidea</taxon>
        <taxon>Meloidogynidae</taxon>
        <taxon>Meloidogyninae</taxon>
        <taxon>Meloidogyne</taxon>
    </lineage>
</organism>
<keyword evidence="1 5" id="KW-0436">Ligase</keyword>
<evidence type="ECO:0000256" key="3">
    <source>
        <dbReference type="ARBA" id="ARBA00022840"/>
    </source>
</evidence>
<feature type="domain" description="Glutamyl/glutaminyl-tRNA synthetase class Ib catalytic" evidence="6">
    <location>
        <begin position="41"/>
        <end position="215"/>
    </location>
</feature>
<dbReference type="PANTHER" id="PTHR43311:SF2">
    <property type="entry name" value="GLUTAMATE--TRNA LIGASE, MITOCHONDRIAL-RELATED"/>
    <property type="match status" value="1"/>
</dbReference>
<evidence type="ECO:0000256" key="1">
    <source>
        <dbReference type="ARBA" id="ARBA00022598"/>
    </source>
</evidence>
<keyword evidence="8" id="KW-1185">Reference proteome</keyword>
<dbReference type="Gene3D" id="3.40.50.620">
    <property type="entry name" value="HUPs"/>
    <property type="match status" value="1"/>
</dbReference>
<keyword evidence="4 5" id="KW-0030">Aminoacyl-tRNA synthetase</keyword>
<evidence type="ECO:0000256" key="4">
    <source>
        <dbReference type="ARBA" id="ARBA00023146"/>
    </source>
</evidence>
<dbReference type="Pfam" id="PF00749">
    <property type="entry name" value="tRNA-synt_1c"/>
    <property type="match status" value="1"/>
</dbReference>
<dbReference type="Proteomes" id="UP000605970">
    <property type="component" value="Unassembled WGS sequence"/>
</dbReference>
<comment type="similarity">
    <text evidence="5">Belongs to the class-I aminoacyl-tRNA synthetase family.</text>
</comment>
<dbReference type="GO" id="GO:0006424">
    <property type="term" value="P:glutamyl-tRNA aminoacylation"/>
    <property type="evidence" value="ECO:0007669"/>
    <property type="project" value="TreeGrafter"/>
</dbReference>
<reference evidence="7" key="1">
    <citation type="journal article" date="2020" name="Ecol. Evol.">
        <title>Genome structure and content of the rice root-knot nematode (Meloidogyne graminicola).</title>
        <authorList>
            <person name="Phan N.T."/>
            <person name="Danchin E.G.J."/>
            <person name="Klopp C."/>
            <person name="Perfus-Barbeoch L."/>
            <person name="Kozlowski D.K."/>
            <person name="Koutsovoulos G.D."/>
            <person name="Lopez-Roques C."/>
            <person name="Bouchez O."/>
            <person name="Zahm M."/>
            <person name="Besnard G."/>
            <person name="Bellafiore S."/>
        </authorList>
    </citation>
    <scope>NUCLEOTIDE SEQUENCE</scope>
    <source>
        <strain evidence="7">VN-18</strain>
    </source>
</reference>
<protein>
    <submittedName>
        <fullName evidence="7">tRNA-synt_1c domain-containing protein</fullName>
    </submittedName>
</protein>
<dbReference type="PANTHER" id="PTHR43311">
    <property type="entry name" value="GLUTAMATE--TRNA LIGASE"/>
    <property type="match status" value="1"/>
</dbReference>
<dbReference type="InterPro" id="IPR049940">
    <property type="entry name" value="GluQ/Sye"/>
</dbReference>
<dbReference type="InterPro" id="IPR014729">
    <property type="entry name" value="Rossmann-like_a/b/a_fold"/>
</dbReference>
<dbReference type="AlphaFoldDB" id="A0A8T0A3L4"/>
<evidence type="ECO:0000259" key="6">
    <source>
        <dbReference type="Pfam" id="PF00749"/>
    </source>
</evidence>
<dbReference type="GO" id="GO:0004818">
    <property type="term" value="F:glutamate-tRNA ligase activity"/>
    <property type="evidence" value="ECO:0007669"/>
    <property type="project" value="TreeGrafter"/>
</dbReference>
<dbReference type="SUPFAM" id="SSF52374">
    <property type="entry name" value="Nucleotidylyl transferase"/>
    <property type="match status" value="1"/>
</dbReference>
<sequence>MNSLRIIFVQNFRNFSVKSTFDASQIRVRFAPSPTGQLHLGSFLLRIEDTDRDRLVEGTQNEFENVLSYFGLNLDEGPSIGGNFGPYIQSERCEIYKNEIERLLEMNKAYKCFCSVERLDILRRKALNEKKLPCYDRHCRNLSKEEVDAREKNGEIPVVRFKFDAGEMSFKDTVFGDYYTSWSEVDFIILKRDGFPTYHFANVVDDHYMKISGILIFLFGSPTSLPKFTRQLTINF</sequence>
<dbReference type="InterPro" id="IPR000924">
    <property type="entry name" value="Glu/Gln-tRNA-synth"/>
</dbReference>
<keyword evidence="5" id="KW-0648">Protein biosynthesis</keyword>
<dbReference type="GO" id="GO:0005524">
    <property type="term" value="F:ATP binding"/>
    <property type="evidence" value="ECO:0007669"/>
    <property type="project" value="UniProtKB-KW"/>
</dbReference>
<evidence type="ECO:0000256" key="2">
    <source>
        <dbReference type="ARBA" id="ARBA00022741"/>
    </source>
</evidence>